<dbReference type="EMBL" id="VMHM01000017">
    <property type="protein sequence ID" value="TSJ97422.1"/>
    <property type="molecule type" value="Genomic_DNA"/>
</dbReference>
<comment type="caution">
    <text evidence="1">The sequence shown here is derived from an EMBL/GenBank/DDBJ whole genome shotgun (WGS) entry which is preliminary data.</text>
</comment>
<accession>A0A556S8E8</accession>
<reference evidence="1 2" key="1">
    <citation type="submission" date="2019-07" db="EMBL/GenBank/DDBJ databases">
        <title>Gilliamella genomes.</title>
        <authorList>
            <person name="Zheng H."/>
        </authorList>
    </citation>
    <scope>NUCLEOTIDE SEQUENCE [LARGE SCALE GENOMIC DNA]</scope>
    <source>
        <strain evidence="1 2">W8127</strain>
    </source>
</reference>
<dbReference type="InterPro" id="IPR020126">
    <property type="entry name" value="DUF2732"/>
</dbReference>
<protein>
    <submittedName>
        <fullName evidence="1">DUF2732 family protein</fullName>
    </submittedName>
</protein>
<dbReference type="Pfam" id="PF10809">
    <property type="entry name" value="DUF2732"/>
    <property type="match status" value="1"/>
</dbReference>
<dbReference type="Proteomes" id="UP000319483">
    <property type="component" value="Unassembled WGS sequence"/>
</dbReference>
<proteinExistence type="predicted"/>
<sequence>MSLHTVKHKILPNNNEYQDEEKYMNSSTITQSKLQNISGKIKQETEQRLCDLYINRLMQISGHILDQNLTASEVNELLYQEAEKLRHQSYETNA</sequence>
<organism evidence="1 2">
    <name type="scientific">Gilliamella apicola</name>
    <dbReference type="NCBI Taxonomy" id="1196095"/>
    <lineage>
        <taxon>Bacteria</taxon>
        <taxon>Pseudomonadati</taxon>
        <taxon>Pseudomonadota</taxon>
        <taxon>Gammaproteobacteria</taxon>
        <taxon>Orbales</taxon>
        <taxon>Orbaceae</taxon>
        <taxon>Gilliamella</taxon>
    </lineage>
</organism>
<evidence type="ECO:0000313" key="2">
    <source>
        <dbReference type="Proteomes" id="UP000319483"/>
    </source>
</evidence>
<gene>
    <name evidence="1" type="ORF">FPQ15_12030</name>
</gene>
<evidence type="ECO:0000313" key="1">
    <source>
        <dbReference type="EMBL" id="TSJ97422.1"/>
    </source>
</evidence>
<dbReference type="AlphaFoldDB" id="A0A556S8E8"/>
<name>A0A556S8E8_9GAMM</name>